<gene>
    <name evidence="2" type="ORF">BTM29_05015</name>
</gene>
<protein>
    <recommendedName>
        <fullName evidence="1">Glycosyltransferase 2-like domain-containing protein</fullName>
    </recommendedName>
</protein>
<dbReference type="RefSeq" id="WP_076614459.1">
    <property type="nucleotide sequence ID" value="NZ_CP019323.1"/>
</dbReference>
<organism evidence="2 3">
    <name type="scientific">Companilactobacillus allii</name>
    <dbReference type="NCBI Taxonomy" id="1847728"/>
    <lineage>
        <taxon>Bacteria</taxon>
        <taxon>Bacillati</taxon>
        <taxon>Bacillota</taxon>
        <taxon>Bacilli</taxon>
        <taxon>Lactobacillales</taxon>
        <taxon>Lactobacillaceae</taxon>
        <taxon>Companilactobacillus</taxon>
    </lineage>
</organism>
<evidence type="ECO:0000259" key="1">
    <source>
        <dbReference type="Pfam" id="PF00535"/>
    </source>
</evidence>
<name>A0A1P8Q292_9LACO</name>
<dbReference type="EMBL" id="CP019323">
    <property type="protein sequence ID" value="APX71955.1"/>
    <property type="molecule type" value="Genomic_DNA"/>
</dbReference>
<accession>A0A1P8Q292</accession>
<dbReference type="InterPro" id="IPR001173">
    <property type="entry name" value="Glyco_trans_2-like"/>
</dbReference>
<dbReference type="KEGG" id="lalw:BTM29_05015"/>
<dbReference type="SUPFAM" id="SSF53448">
    <property type="entry name" value="Nucleotide-diphospho-sugar transferases"/>
    <property type="match status" value="1"/>
</dbReference>
<dbReference type="InterPro" id="IPR029044">
    <property type="entry name" value="Nucleotide-diphossugar_trans"/>
</dbReference>
<sequence length="71" mass="8288">MSVSILLATFNGDKYLRKQIDSIIGQTYSDWKLYIRDDSSTDKTQLIIDDYVAIIRLLMSSRNFINNIIIR</sequence>
<dbReference type="AlphaFoldDB" id="A0A1P8Q292"/>
<feature type="domain" description="Glycosyltransferase 2-like" evidence="1">
    <location>
        <begin position="4"/>
        <end position="63"/>
    </location>
</feature>
<dbReference type="Gene3D" id="3.90.550.10">
    <property type="entry name" value="Spore Coat Polysaccharide Biosynthesis Protein SpsA, Chain A"/>
    <property type="match status" value="1"/>
</dbReference>
<reference evidence="3" key="1">
    <citation type="submission" date="2016-12" db="EMBL/GenBank/DDBJ databases">
        <authorList>
            <person name="Jung M.Y."/>
            <person name="Lee S.H."/>
        </authorList>
    </citation>
    <scope>NUCLEOTIDE SEQUENCE [LARGE SCALE GENOMIC DNA]</scope>
    <source>
        <strain evidence="3">WiKim39</strain>
    </source>
</reference>
<dbReference type="STRING" id="1847728.BTM29_05015"/>
<proteinExistence type="predicted"/>
<dbReference type="Proteomes" id="UP000187499">
    <property type="component" value="Chromosome"/>
</dbReference>
<evidence type="ECO:0000313" key="3">
    <source>
        <dbReference type="Proteomes" id="UP000187499"/>
    </source>
</evidence>
<dbReference type="OrthoDB" id="9802649at2"/>
<evidence type="ECO:0000313" key="2">
    <source>
        <dbReference type="EMBL" id="APX71955.1"/>
    </source>
</evidence>
<dbReference type="Pfam" id="PF00535">
    <property type="entry name" value="Glycos_transf_2"/>
    <property type="match status" value="1"/>
</dbReference>
<keyword evidence="3" id="KW-1185">Reference proteome</keyword>